<dbReference type="EMBL" id="VWPL01000022">
    <property type="protein sequence ID" value="KAA5599483.1"/>
    <property type="molecule type" value="Genomic_DNA"/>
</dbReference>
<evidence type="ECO:0000259" key="4">
    <source>
        <dbReference type="Pfam" id="PF13649"/>
    </source>
</evidence>
<dbReference type="AlphaFoldDB" id="A0A5M6HU86"/>
<dbReference type="PANTHER" id="PTHR43464:SF19">
    <property type="entry name" value="UBIQUINONE BIOSYNTHESIS O-METHYLTRANSFERASE, MITOCHONDRIAL"/>
    <property type="match status" value="1"/>
</dbReference>
<keyword evidence="2 5" id="KW-0808">Transferase</keyword>
<name>A0A5M6HU86_9HYPH</name>
<dbReference type="GO" id="GO:0032259">
    <property type="term" value="P:methylation"/>
    <property type="evidence" value="ECO:0007669"/>
    <property type="project" value="UniProtKB-KW"/>
</dbReference>
<protein>
    <submittedName>
        <fullName evidence="5">Class I SAM-dependent methyltransferase</fullName>
    </submittedName>
</protein>
<dbReference type="InterPro" id="IPR029063">
    <property type="entry name" value="SAM-dependent_MTases_sf"/>
</dbReference>
<organism evidence="5 6">
    <name type="scientific">Blastochloris sulfoviridis</name>
    <dbReference type="NCBI Taxonomy" id="50712"/>
    <lineage>
        <taxon>Bacteria</taxon>
        <taxon>Pseudomonadati</taxon>
        <taxon>Pseudomonadota</taxon>
        <taxon>Alphaproteobacteria</taxon>
        <taxon>Hyphomicrobiales</taxon>
        <taxon>Blastochloridaceae</taxon>
        <taxon>Blastochloris</taxon>
    </lineage>
</organism>
<dbReference type="Pfam" id="PF13649">
    <property type="entry name" value="Methyltransf_25"/>
    <property type="match status" value="1"/>
</dbReference>
<dbReference type="Gene3D" id="3.40.50.150">
    <property type="entry name" value="Vaccinia Virus protein VP39"/>
    <property type="match status" value="1"/>
</dbReference>
<dbReference type="Gene3D" id="2.20.130.10">
    <property type="entry name" value="CAC2371-like domains"/>
    <property type="match status" value="1"/>
</dbReference>
<evidence type="ECO:0000256" key="1">
    <source>
        <dbReference type="ARBA" id="ARBA00022603"/>
    </source>
</evidence>
<sequence>MRSTTSRPTSLLTTACPRRWPRWIVASRFSEWPRPDSSPFRWAKPAVPPTGWFEASAVPNDYAASYERNFGFFKDYSREALFLDHVFKTYGTDVARVLDIACGPGNHIVELARMGYRAAAADIDPAMLARTQGAAAEHGMTIETHVADLRNFRLSGRFDAALNMFYSFQNVLFAPHQQLSFFQSVAALLRPGGLFIIELMPEENNLRLYPPGESFVTHRAVQEDGSTLTVTSTSRIVDETKKDIVFFYETVLPDGSFEHEELISPIRRVYLAQFEALCRAAGLVQVAAFGACDSDVPFTDDSAKLVAVLEKA</sequence>
<dbReference type="Proteomes" id="UP000323886">
    <property type="component" value="Unassembled WGS sequence"/>
</dbReference>
<reference evidence="5 6" key="1">
    <citation type="submission" date="2019-09" db="EMBL/GenBank/DDBJ databases">
        <title>Draft Whole-Genome sequence of Blastochloris sulfoviridis DSM 729.</title>
        <authorList>
            <person name="Meyer T.E."/>
            <person name="Kyndt J.A."/>
        </authorList>
    </citation>
    <scope>NUCLEOTIDE SEQUENCE [LARGE SCALE GENOMIC DNA]</scope>
    <source>
        <strain evidence="5 6">DSM 729</strain>
    </source>
</reference>
<keyword evidence="1 5" id="KW-0489">Methyltransferase</keyword>
<evidence type="ECO:0000256" key="2">
    <source>
        <dbReference type="ARBA" id="ARBA00022679"/>
    </source>
</evidence>
<feature type="domain" description="Methyltransferase" evidence="4">
    <location>
        <begin position="97"/>
        <end position="193"/>
    </location>
</feature>
<evidence type="ECO:0000313" key="5">
    <source>
        <dbReference type="EMBL" id="KAA5599483.1"/>
    </source>
</evidence>
<evidence type="ECO:0000256" key="3">
    <source>
        <dbReference type="ARBA" id="ARBA00022691"/>
    </source>
</evidence>
<dbReference type="CDD" id="cd02440">
    <property type="entry name" value="AdoMet_MTases"/>
    <property type="match status" value="1"/>
</dbReference>
<dbReference type="OrthoDB" id="9813261at2"/>
<dbReference type="GO" id="GO:0008168">
    <property type="term" value="F:methyltransferase activity"/>
    <property type="evidence" value="ECO:0007669"/>
    <property type="project" value="UniProtKB-KW"/>
</dbReference>
<dbReference type="SUPFAM" id="SSF53335">
    <property type="entry name" value="S-adenosyl-L-methionine-dependent methyltransferases"/>
    <property type="match status" value="1"/>
</dbReference>
<evidence type="ECO:0000313" key="6">
    <source>
        <dbReference type="Proteomes" id="UP000323886"/>
    </source>
</evidence>
<dbReference type="InterPro" id="IPR041698">
    <property type="entry name" value="Methyltransf_25"/>
</dbReference>
<keyword evidence="6" id="KW-1185">Reference proteome</keyword>
<gene>
    <name evidence="5" type="ORF">F1193_12125</name>
</gene>
<comment type="caution">
    <text evidence="5">The sequence shown here is derived from an EMBL/GenBank/DDBJ whole genome shotgun (WGS) entry which is preliminary data.</text>
</comment>
<dbReference type="PANTHER" id="PTHR43464">
    <property type="entry name" value="METHYLTRANSFERASE"/>
    <property type="match status" value="1"/>
</dbReference>
<accession>A0A5M6HU86</accession>
<keyword evidence="3" id="KW-0949">S-adenosyl-L-methionine</keyword>
<proteinExistence type="predicted"/>